<comment type="caution">
    <text evidence="1">The sequence shown here is derived from an EMBL/GenBank/DDBJ whole genome shotgun (WGS) entry which is preliminary data.</text>
</comment>
<dbReference type="Proteomes" id="UP000635606">
    <property type="component" value="Unassembled WGS sequence"/>
</dbReference>
<evidence type="ECO:0000313" key="2">
    <source>
        <dbReference type="Proteomes" id="UP000635606"/>
    </source>
</evidence>
<sequence length="213" mass="22215">MTDTWVFPVGHYLGPHHPAAGAAPDSHRVRVGDEVVRLATGAELLVWGLAHGLPAASSTPGAVWTRDDVIRLAAERVTADFSGVLADLLAAGALVEVGPDGVAPAVFARSHRLRPLLSGLGSGAGRPDRYRIGVFGEEPVAVVDVRVFDLWQWATRVGTLADLNEMQALTGPLLGDDDDGVPGLLHRVHLLLANGCGYLDVAASRVATGATST</sequence>
<dbReference type="EMBL" id="BOPH01000034">
    <property type="protein sequence ID" value="GIJ67885.1"/>
    <property type="molecule type" value="Genomic_DNA"/>
</dbReference>
<dbReference type="AlphaFoldDB" id="A0A8J4EA32"/>
<organism evidence="1 2">
    <name type="scientific">Virgisporangium ochraceum</name>
    <dbReference type="NCBI Taxonomy" id="65505"/>
    <lineage>
        <taxon>Bacteria</taxon>
        <taxon>Bacillati</taxon>
        <taxon>Actinomycetota</taxon>
        <taxon>Actinomycetes</taxon>
        <taxon>Micromonosporales</taxon>
        <taxon>Micromonosporaceae</taxon>
        <taxon>Virgisporangium</taxon>
    </lineage>
</organism>
<accession>A0A8J4EA32</accession>
<gene>
    <name evidence="1" type="ORF">Voc01_028020</name>
</gene>
<evidence type="ECO:0000313" key="1">
    <source>
        <dbReference type="EMBL" id="GIJ67885.1"/>
    </source>
</evidence>
<protein>
    <submittedName>
        <fullName evidence="1">Uncharacterized protein</fullName>
    </submittedName>
</protein>
<proteinExistence type="predicted"/>
<dbReference type="RefSeq" id="WP_203927842.1">
    <property type="nucleotide sequence ID" value="NZ_BOPH01000034.1"/>
</dbReference>
<reference evidence="1" key="1">
    <citation type="submission" date="2021-01" db="EMBL/GenBank/DDBJ databases">
        <title>Whole genome shotgun sequence of Virgisporangium ochraceum NBRC 16418.</title>
        <authorList>
            <person name="Komaki H."/>
            <person name="Tamura T."/>
        </authorList>
    </citation>
    <scope>NUCLEOTIDE SEQUENCE</scope>
    <source>
        <strain evidence="1">NBRC 16418</strain>
    </source>
</reference>
<keyword evidence="2" id="KW-1185">Reference proteome</keyword>
<name>A0A8J4EA32_9ACTN</name>